<feature type="signal peptide" evidence="1">
    <location>
        <begin position="1"/>
        <end position="22"/>
    </location>
</feature>
<name>A0A0D5YQ14_9FLAO</name>
<evidence type="ECO:0000256" key="1">
    <source>
        <dbReference type="SAM" id="SignalP"/>
    </source>
</evidence>
<gene>
    <name evidence="2" type="ORF">VC82_733</name>
</gene>
<dbReference type="PATRIC" id="fig|516051.4.peg.762"/>
<dbReference type="HOGENOM" id="CLU_041898_0_0_10"/>
<dbReference type="STRING" id="516051.VC82_733"/>
<protein>
    <recommendedName>
        <fullName evidence="4">Carboxypeptidase-like regulatory domain-containing protein</fullName>
    </recommendedName>
</protein>
<keyword evidence="3" id="KW-1185">Reference proteome</keyword>
<evidence type="ECO:0000313" key="2">
    <source>
        <dbReference type="EMBL" id="AKA34395.1"/>
    </source>
</evidence>
<sequence>MTNPLKTIGFSFLLMTCATVSAQTITSKVVDKKTGKPVPYATVEYGENQGVITNEEGLFSFVLDGSFQFADSVYVSSMGYAKTGFSLEQLQDSIVFVKPKAIELSGVYVFDKQLEAEEIVEKMIERLPKNVNNEPVRQRYFLRQSVLGNIQKVDFGFEKSTIAELNKELIDSIARAIPRHSHHYTETLGDFLKTSDSYKINVLKAAELYDKKDVNSFEDLGKRMEAMFKKNVKPDSYLKIKSGIFSQKVQVEEILEEADAEEAEIVEKEIQRDTTSGLVDSQKWIFDELLGEVYHEEDTKLDLIDKTRKYEFELVGYADIDDMGVYVVDFRPKGNADFKGRLYINIDDFAVMRIDFENLKNLRNFRLLGIFYRETLYKGTMRFAKLPNGRYELKFADFSFGRWFRLDRPLDVIEKNKNVKGRRKQNELRLNVDFRMQNINKWELVVFENRLIDKSEFESFTEDKSVKATYLPSYNPEFWKGYNIMEPNQAIREFKAAEAE</sequence>
<dbReference type="KEGG" id="mlt:VC82_733"/>
<feature type="chain" id="PRO_5002300204" description="Carboxypeptidase-like regulatory domain-containing protein" evidence="1">
    <location>
        <begin position="23"/>
        <end position="500"/>
    </location>
</feature>
<evidence type="ECO:0008006" key="4">
    <source>
        <dbReference type="Google" id="ProtNLM"/>
    </source>
</evidence>
<keyword evidence="1" id="KW-0732">Signal</keyword>
<dbReference type="SUPFAM" id="SSF49464">
    <property type="entry name" value="Carboxypeptidase regulatory domain-like"/>
    <property type="match status" value="1"/>
</dbReference>
<dbReference type="EMBL" id="CP011071">
    <property type="protein sequence ID" value="AKA34395.1"/>
    <property type="molecule type" value="Genomic_DNA"/>
</dbReference>
<evidence type="ECO:0000313" key="3">
    <source>
        <dbReference type="Proteomes" id="UP000032726"/>
    </source>
</evidence>
<proteinExistence type="predicted"/>
<dbReference type="RefSeq" id="WP_045801165.1">
    <property type="nucleotide sequence ID" value="NZ_CP011071.1"/>
</dbReference>
<dbReference type="OrthoDB" id="1433475at2"/>
<dbReference type="Proteomes" id="UP000032726">
    <property type="component" value="Chromosome"/>
</dbReference>
<accession>A0A0D5YQ14</accession>
<organism evidence="2 3">
    <name type="scientific">Flagellimonas lutaonensis</name>
    <dbReference type="NCBI Taxonomy" id="516051"/>
    <lineage>
        <taxon>Bacteria</taxon>
        <taxon>Pseudomonadati</taxon>
        <taxon>Bacteroidota</taxon>
        <taxon>Flavobacteriia</taxon>
        <taxon>Flavobacteriales</taxon>
        <taxon>Flavobacteriaceae</taxon>
        <taxon>Flagellimonas</taxon>
    </lineage>
</organism>
<dbReference type="AlphaFoldDB" id="A0A0D5YQ14"/>
<dbReference type="InterPro" id="IPR008969">
    <property type="entry name" value="CarboxyPept-like_regulatory"/>
</dbReference>
<reference evidence="2 3" key="1">
    <citation type="submission" date="2015-03" db="EMBL/GenBank/DDBJ databases">
        <title>Complete genome sequence of Muricauda lutaonensis CC-HSB-11T, isolated from a coastal hot spring.</title>
        <authorList>
            <person name="Kim K.M."/>
        </authorList>
    </citation>
    <scope>NUCLEOTIDE SEQUENCE [LARGE SCALE GENOMIC DNA]</scope>
    <source>
        <strain evidence="2 3">CC-HSB-11</strain>
    </source>
</reference>